<feature type="domain" description="HNH nuclease" evidence="1">
    <location>
        <begin position="122"/>
        <end position="196"/>
    </location>
</feature>
<keyword evidence="2" id="KW-0255">Endonuclease</keyword>
<dbReference type="InterPro" id="IPR003615">
    <property type="entry name" value="HNH_nuc"/>
</dbReference>
<evidence type="ECO:0000259" key="1">
    <source>
        <dbReference type="Pfam" id="PF13391"/>
    </source>
</evidence>
<sequence length="309" mass="34542">MSEAVPARSLMRNILIEFSSIPGRTQGGLCGSEDLTAVQFLDMLHVVLSSPGGFQTPFRDSKIPLEASNQLIPHGLYILTPNERGAKITTSDEPYYPRTLSVPNQAEKKTFRDQVRQRDGRCLITGQINVEALVGMWTRFEAAHIFPLAMHTIFQSHGFSNLITYNHPPGITSPQNGILLRSDIHQLWDDYAIAVNPNDGYRIQSFKPETWEYHGKVLDPVCRKPGNHLSVVDGLLQWHYEQAVLCNMRGDGGLSFEFDFPPGTDMMREIREGPAPAKRMEAELFGRLYGVQNESDALDRGTEQAGGNT</sequence>
<dbReference type="Proteomes" id="UP000326799">
    <property type="component" value="Unassembled WGS sequence"/>
</dbReference>
<reference evidence="2 3" key="1">
    <citation type="submission" date="2019-04" db="EMBL/GenBank/DDBJ databases">
        <title>Fungal friends and foes A comparative genomics study of 23 Aspergillus species from section Flavi.</title>
        <authorList>
            <consortium name="DOE Joint Genome Institute"/>
            <person name="Kjaerbolling I."/>
            <person name="Vesth T.C."/>
            <person name="Frisvad J.C."/>
            <person name="Nybo J.L."/>
            <person name="Theobald S."/>
            <person name="Kildgaard S."/>
            <person name="Petersen T.I."/>
            <person name="Kuo A."/>
            <person name="Sato A."/>
            <person name="Lyhne E.K."/>
            <person name="Kogle M.E."/>
            <person name="Wiebenga A."/>
            <person name="Kun R.S."/>
            <person name="Lubbers R.J."/>
            <person name="Makela M.R."/>
            <person name="Barry K."/>
            <person name="Chovatia M."/>
            <person name="Clum A."/>
            <person name="Daum C."/>
            <person name="Haridas S."/>
            <person name="He G."/>
            <person name="LaButti K."/>
            <person name="Lipzen A."/>
            <person name="Mondo S."/>
            <person name="Pangilinan J."/>
            <person name="Riley R."/>
            <person name="Salamov A."/>
            <person name="Simmons B.A."/>
            <person name="Magnuson J.K."/>
            <person name="Henrissat B."/>
            <person name="Mortensen U.H."/>
            <person name="Larsen T.O."/>
            <person name="De vries R.P."/>
            <person name="Grigoriev I.V."/>
            <person name="Machida M."/>
            <person name="Baker S.E."/>
            <person name="Andersen M.R."/>
        </authorList>
    </citation>
    <scope>NUCLEOTIDE SEQUENCE [LARGE SCALE GENOMIC DNA]</scope>
    <source>
        <strain evidence="2 3">CBS 126849</strain>
    </source>
</reference>
<protein>
    <submittedName>
        <fullName evidence="2">HNH endonuclease-domain-containing protein</fullName>
    </submittedName>
</protein>
<dbReference type="AlphaFoldDB" id="A0A5N6FB91"/>
<evidence type="ECO:0000313" key="2">
    <source>
        <dbReference type="EMBL" id="KAB8225974.1"/>
    </source>
</evidence>
<evidence type="ECO:0000313" key="3">
    <source>
        <dbReference type="Proteomes" id="UP000326799"/>
    </source>
</evidence>
<keyword evidence="3" id="KW-1185">Reference proteome</keyword>
<keyword evidence="2" id="KW-0378">Hydrolase</keyword>
<organism evidence="2 3">
    <name type="scientific">Aspergillus novoparasiticus</name>
    <dbReference type="NCBI Taxonomy" id="986946"/>
    <lineage>
        <taxon>Eukaryota</taxon>
        <taxon>Fungi</taxon>
        <taxon>Dikarya</taxon>
        <taxon>Ascomycota</taxon>
        <taxon>Pezizomycotina</taxon>
        <taxon>Eurotiomycetes</taxon>
        <taxon>Eurotiomycetidae</taxon>
        <taxon>Eurotiales</taxon>
        <taxon>Aspergillaceae</taxon>
        <taxon>Aspergillus</taxon>
        <taxon>Aspergillus subgen. Circumdati</taxon>
    </lineage>
</organism>
<proteinExistence type="predicted"/>
<dbReference type="GO" id="GO:0004519">
    <property type="term" value="F:endonuclease activity"/>
    <property type="evidence" value="ECO:0007669"/>
    <property type="project" value="UniProtKB-KW"/>
</dbReference>
<name>A0A5N6FB91_9EURO</name>
<keyword evidence="2" id="KW-0540">Nuclease</keyword>
<dbReference type="Pfam" id="PF13391">
    <property type="entry name" value="HNH_2"/>
    <property type="match status" value="1"/>
</dbReference>
<accession>A0A5N6FB91</accession>
<gene>
    <name evidence="2" type="ORF">BDV33DRAFT_197791</name>
</gene>
<dbReference type="EMBL" id="ML733392">
    <property type="protein sequence ID" value="KAB8225974.1"/>
    <property type="molecule type" value="Genomic_DNA"/>
</dbReference>